<evidence type="ECO:0000313" key="5">
    <source>
        <dbReference type="Proteomes" id="UP000192927"/>
    </source>
</evidence>
<sequence>MKSGQGSPQPDLFQLRAYRFNKTAEPPKIHLGELFSSSMSLNGLNGFLSEPVTPSRQNGTSPAPSIGAQRFASHGSDTPTGIHSITVNSFSSPPASEPCYSTRLSPVASGPGTSSNELQGIPWSSAVGRATTGKSGRVIERLMADNDRLQRELTLSNAKNEEEAKRSEWAKSTLESLRATNENLHAMQEVDKAALLRKDRKIEELRADLEAEKARRAQAENETRETVRERDEAVGKFKKQIMEEKEVARKSTSQYEILSSSWRSLDDGYRRRTQKLKADVKDISHKREEDVQKIEQLEIVVEQLKRESEKMAKVKEQVLRDFEDYKREKEAGMREIRKRAERNESANEEALGEMNRVMGEMKYVINIKRDVRGAE</sequence>
<feature type="coiled-coil region" evidence="1">
    <location>
        <begin position="139"/>
        <end position="166"/>
    </location>
</feature>
<evidence type="ECO:0000256" key="2">
    <source>
        <dbReference type="SAM" id="MobiDB-lite"/>
    </source>
</evidence>
<evidence type="ECO:0000313" key="3">
    <source>
        <dbReference type="EMBL" id="KAA6409727.1"/>
    </source>
</evidence>
<evidence type="ECO:0000313" key="6">
    <source>
        <dbReference type="Proteomes" id="UP000324767"/>
    </source>
</evidence>
<feature type="compositionally biased region" description="Polar residues" evidence="2">
    <location>
        <begin position="52"/>
        <end position="63"/>
    </location>
</feature>
<feature type="region of interest" description="Disordered" evidence="2">
    <location>
        <begin position="45"/>
        <end position="132"/>
    </location>
</feature>
<evidence type="ECO:0000313" key="4">
    <source>
        <dbReference type="EMBL" id="SLM40690.1"/>
    </source>
</evidence>
<reference evidence="5" key="2">
    <citation type="submission" date="2017-03" db="EMBL/GenBank/DDBJ databases">
        <authorList>
            <person name="Sharma R."/>
            <person name="Thines M."/>
        </authorList>
    </citation>
    <scope>NUCLEOTIDE SEQUENCE [LARGE SCALE GENOMIC DNA]</scope>
</reference>
<reference evidence="4" key="1">
    <citation type="submission" date="2017-03" db="EMBL/GenBank/DDBJ databases">
        <authorList>
            <person name="Afonso C.L."/>
            <person name="Miller P.J."/>
            <person name="Scott M.A."/>
            <person name="Spackman E."/>
            <person name="Goraichik I."/>
            <person name="Dimitrov K.M."/>
            <person name="Suarez D.L."/>
            <person name="Swayne D.E."/>
        </authorList>
    </citation>
    <scope>NUCLEOTIDE SEQUENCE [LARGE SCALE GENOMIC DNA]</scope>
</reference>
<gene>
    <name evidence="3" type="ORF">FRX48_06339</name>
</gene>
<protein>
    <recommendedName>
        <fullName evidence="7">SWI5-dependent HO expression protein 3</fullName>
    </recommendedName>
</protein>
<dbReference type="OrthoDB" id="3918393at2759"/>
<evidence type="ECO:0008006" key="7">
    <source>
        <dbReference type="Google" id="ProtNLM"/>
    </source>
</evidence>
<proteinExistence type="predicted"/>
<feature type="coiled-coil region" evidence="1">
    <location>
        <begin position="287"/>
        <end position="353"/>
    </location>
</feature>
<dbReference type="EMBL" id="FWEW01003741">
    <property type="protein sequence ID" value="SLM40690.1"/>
    <property type="molecule type" value="Genomic_DNA"/>
</dbReference>
<dbReference type="Proteomes" id="UP000324767">
    <property type="component" value="Unassembled WGS sequence"/>
</dbReference>
<keyword evidence="5" id="KW-1185">Reference proteome</keyword>
<accession>A0A1W5DCI6</accession>
<reference evidence="3 6" key="3">
    <citation type="submission" date="2019-09" db="EMBL/GenBank/DDBJ databases">
        <title>The hologenome of the rock-dwelling lichen Lasallia pustulata.</title>
        <authorList>
            <person name="Greshake Tzovaras B."/>
            <person name="Segers F."/>
            <person name="Bicker A."/>
            <person name="Dal Grande F."/>
            <person name="Otte J."/>
            <person name="Hankeln T."/>
            <person name="Schmitt I."/>
            <person name="Ebersberger I."/>
        </authorList>
    </citation>
    <scope>NUCLEOTIDE SEQUENCE [LARGE SCALE GENOMIC DNA]</scope>
    <source>
        <strain evidence="3">A1-1</strain>
    </source>
</reference>
<organism evidence="4 5">
    <name type="scientific">Lasallia pustulata</name>
    <dbReference type="NCBI Taxonomy" id="136370"/>
    <lineage>
        <taxon>Eukaryota</taxon>
        <taxon>Fungi</taxon>
        <taxon>Dikarya</taxon>
        <taxon>Ascomycota</taxon>
        <taxon>Pezizomycotina</taxon>
        <taxon>Lecanoromycetes</taxon>
        <taxon>OSLEUM clade</taxon>
        <taxon>Umbilicariomycetidae</taxon>
        <taxon>Umbilicariales</taxon>
        <taxon>Umbilicariaceae</taxon>
        <taxon>Lasallia</taxon>
    </lineage>
</organism>
<keyword evidence="1" id="KW-0175">Coiled coil</keyword>
<feature type="coiled-coil region" evidence="1">
    <location>
        <begin position="192"/>
        <end position="229"/>
    </location>
</feature>
<feature type="compositionally biased region" description="Polar residues" evidence="2">
    <location>
        <begin position="75"/>
        <end position="94"/>
    </location>
</feature>
<name>A0A1W5DCI6_9LECA</name>
<dbReference type="EMBL" id="VXIT01000010">
    <property type="protein sequence ID" value="KAA6409727.1"/>
    <property type="molecule type" value="Genomic_DNA"/>
</dbReference>
<dbReference type="Proteomes" id="UP000192927">
    <property type="component" value="Unassembled WGS sequence"/>
</dbReference>
<evidence type="ECO:0000256" key="1">
    <source>
        <dbReference type="SAM" id="Coils"/>
    </source>
</evidence>
<dbReference type="AlphaFoldDB" id="A0A1W5DCI6"/>